<comment type="caution">
    <text evidence="7">The sequence shown here is derived from an EMBL/GenBank/DDBJ whole genome shotgun (WGS) entry which is preliminary data.</text>
</comment>
<reference evidence="7" key="1">
    <citation type="journal article" date="2021" name="PeerJ">
        <title>Extensive microbial diversity within the chicken gut microbiome revealed by metagenomics and culture.</title>
        <authorList>
            <person name="Gilroy R."/>
            <person name="Ravi A."/>
            <person name="Getino M."/>
            <person name="Pursley I."/>
            <person name="Horton D.L."/>
            <person name="Alikhan N.F."/>
            <person name="Baker D."/>
            <person name="Gharbi K."/>
            <person name="Hall N."/>
            <person name="Watson M."/>
            <person name="Adriaenssens E.M."/>
            <person name="Foster-Nyarko E."/>
            <person name="Jarju S."/>
            <person name="Secka A."/>
            <person name="Antonio M."/>
            <person name="Oren A."/>
            <person name="Chaudhuri R.R."/>
            <person name="La Ragione R."/>
            <person name="Hildebrand F."/>
            <person name="Pallen M.J."/>
        </authorList>
    </citation>
    <scope>NUCLEOTIDE SEQUENCE</scope>
    <source>
        <strain evidence="7">12435</strain>
    </source>
</reference>
<dbReference type="AlphaFoldDB" id="A0A9D1Q0E6"/>
<dbReference type="GO" id="GO:0004674">
    <property type="term" value="F:protein serine/threonine kinase activity"/>
    <property type="evidence" value="ECO:0007669"/>
    <property type="project" value="UniProtKB-KW"/>
</dbReference>
<dbReference type="CDD" id="cd14014">
    <property type="entry name" value="STKc_PknB_like"/>
    <property type="match status" value="1"/>
</dbReference>
<name>A0A9D1Q0E6_9FIRM</name>
<evidence type="ECO:0000259" key="6">
    <source>
        <dbReference type="PROSITE" id="PS50011"/>
    </source>
</evidence>
<organism evidence="7 8">
    <name type="scientific">Candidatus Protoclostridium stercorigallinarum</name>
    <dbReference type="NCBI Taxonomy" id="2838741"/>
    <lineage>
        <taxon>Bacteria</taxon>
        <taxon>Bacillati</taxon>
        <taxon>Bacillota</taxon>
        <taxon>Clostridia</taxon>
        <taxon>Candidatus Protoclostridium</taxon>
    </lineage>
</organism>
<keyword evidence="2 5" id="KW-0547">Nucleotide-binding</keyword>
<dbReference type="Proteomes" id="UP000823990">
    <property type="component" value="Unassembled WGS sequence"/>
</dbReference>
<dbReference type="PANTHER" id="PTHR43289">
    <property type="entry name" value="MITOGEN-ACTIVATED PROTEIN KINASE KINASE KINASE 20-RELATED"/>
    <property type="match status" value="1"/>
</dbReference>
<dbReference type="InterPro" id="IPR011009">
    <property type="entry name" value="Kinase-like_dom_sf"/>
</dbReference>
<evidence type="ECO:0000313" key="7">
    <source>
        <dbReference type="EMBL" id="HIW02633.1"/>
    </source>
</evidence>
<dbReference type="Pfam" id="PF00069">
    <property type="entry name" value="Pkinase"/>
    <property type="match status" value="1"/>
</dbReference>
<dbReference type="InterPro" id="IPR017441">
    <property type="entry name" value="Protein_kinase_ATP_BS"/>
</dbReference>
<dbReference type="PROSITE" id="PS00109">
    <property type="entry name" value="PROTEIN_KINASE_TYR"/>
    <property type="match status" value="1"/>
</dbReference>
<evidence type="ECO:0000256" key="2">
    <source>
        <dbReference type="ARBA" id="ARBA00022741"/>
    </source>
</evidence>
<feature type="domain" description="Protein kinase" evidence="6">
    <location>
        <begin position="50"/>
        <end position="315"/>
    </location>
</feature>
<evidence type="ECO:0000313" key="8">
    <source>
        <dbReference type="Proteomes" id="UP000823990"/>
    </source>
</evidence>
<keyword evidence="7" id="KW-0723">Serine/threonine-protein kinase</keyword>
<evidence type="ECO:0000256" key="3">
    <source>
        <dbReference type="ARBA" id="ARBA00022777"/>
    </source>
</evidence>
<keyword evidence="4 5" id="KW-0067">ATP-binding</keyword>
<sequence length="315" mass="35061">MITTETSLLCPRCFTPLSPRGICPICGKRPPRVSTPAGHLAQGTRLKERYVVSSAIGEGGFGITYLGYDAMKRRKVAIKEYFPSSVVMRDGCSAVVRSENMRSRFSAGKKRFTDEAKNMAAIKDLDGVPSVLDYFSENGTAYIVMEYLGGETLKNRISGKGKMREEEALRVLRPVFVSLALIHDAGLIHRDVSADNIILTDDGSAKLIDFGASVSTSAKRQNIELKRRYAPPEQYEKNAVTDRRVDVYAAGATLYYCLTGSLPPESTERLRQDKLSFPAKMSPNMKTVLTKALALDRNDRYPDMRDLLRDIEKSR</sequence>
<keyword evidence="1" id="KW-0808">Transferase</keyword>
<dbReference type="GO" id="GO:0005524">
    <property type="term" value="F:ATP binding"/>
    <property type="evidence" value="ECO:0007669"/>
    <property type="project" value="UniProtKB-UniRule"/>
</dbReference>
<keyword evidence="3 7" id="KW-0418">Kinase</keyword>
<dbReference type="PROSITE" id="PS00107">
    <property type="entry name" value="PROTEIN_KINASE_ATP"/>
    <property type="match status" value="1"/>
</dbReference>
<dbReference type="PROSITE" id="PS50011">
    <property type="entry name" value="PROTEIN_KINASE_DOM"/>
    <property type="match status" value="1"/>
</dbReference>
<protein>
    <submittedName>
        <fullName evidence="7">Serine/threonine protein kinase</fullName>
    </submittedName>
</protein>
<dbReference type="PANTHER" id="PTHR43289:SF34">
    <property type="entry name" value="SERINE_THREONINE-PROTEIN KINASE YBDM-RELATED"/>
    <property type="match status" value="1"/>
</dbReference>
<evidence type="ECO:0000256" key="1">
    <source>
        <dbReference type="ARBA" id="ARBA00022679"/>
    </source>
</evidence>
<reference evidence="7" key="2">
    <citation type="submission" date="2021-04" db="EMBL/GenBank/DDBJ databases">
        <authorList>
            <person name="Gilroy R."/>
        </authorList>
    </citation>
    <scope>NUCLEOTIDE SEQUENCE</scope>
    <source>
        <strain evidence="7">12435</strain>
    </source>
</reference>
<dbReference type="SUPFAM" id="SSF56112">
    <property type="entry name" value="Protein kinase-like (PK-like)"/>
    <property type="match status" value="1"/>
</dbReference>
<proteinExistence type="predicted"/>
<gene>
    <name evidence="7" type="ORF">H9892_04770</name>
</gene>
<dbReference type="InterPro" id="IPR000719">
    <property type="entry name" value="Prot_kinase_dom"/>
</dbReference>
<evidence type="ECO:0000256" key="4">
    <source>
        <dbReference type="ARBA" id="ARBA00022840"/>
    </source>
</evidence>
<evidence type="ECO:0000256" key="5">
    <source>
        <dbReference type="PROSITE-ProRule" id="PRU10141"/>
    </source>
</evidence>
<dbReference type="Gene3D" id="1.10.510.10">
    <property type="entry name" value="Transferase(Phosphotransferase) domain 1"/>
    <property type="match status" value="1"/>
</dbReference>
<accession>A0A9D1Q0E6</accession>
<dbReference type="EMBL" id="DXHS01000076">
    <property type="protein sequence ID" value="HIW02633.1"/>
    <property type="molecule type" value="Genomic_DNA"/>
</dbReference>
<dbReference type="Gene3D" id="3.30.200.20">
    <property type="entry name" value="Phosphorylase Kinase, domain 1"/>
    <property type="match status" value="1"/>
</dbReference>
<dbReference type="InterPro" id="IPR008266">
    <property type="entry name" value="Tyr_kinase_AS"/>
</dbReference>
<feature type="binding site" evidence="5">
    <location>
        <position position="79"/>
    </location>
    <ligand>
        <name>ATP</name>
        <dbReference type="ChEBI" id="CHEBI:30616"/>
    </ligand>
</feature>